<dbReference type="EC" id="2.7.13.3" evidence="3"/>
<feature type="transmembrane region" description="Helical" evidence="10">
    <location>
        <begin position="389"/>
        <end position="410"/>
    </location>
</feature>
<keyword evidence="9" id="KW-0902">Two-component regulatory system</keyword>
<comment type="catalytic activity">
    <reaction evidence="1">
        <text>ATP + protein L-histidine = ADP + protein N-phospho-L-histidine.</text>
        <dbReference type="EC" id="2.7.13.3"/>
    </reaction>
</comment>
<evidence type="ECO:0000256" key="4">
    <source>
        <dbReference type="ARBA" id="ARBA00022553"/>
    </source>
</evidence>
<evidence type="ECO:0000256" key="6">
    <source>
        <dbReference type="ARBA" id="ARBA00022741"/>
    </source>
</evidence>
<dbReference type="Gene3D" id="3.30.565.10">
    <property type="entry name" value="Histidine kinase-like ATPase, C-terminal domain"/>
    <property type="match status" value="1"/>
</dbReference>
<keyword evidence="8" id="KW-0067">ATP-binding</keyword>
<dbReference type="Gene3D" id="6.10.340.10">
    <property type="match status" value="1"/>
</dbReference>
<dbReference type="SMART" id="SM00388">
    <property type="entry name" value="HisKA"/>
    <property type="match status" value="1"/>
</dbReference>
<comment type="subcellular location">
    <subcellularLocation>
        <location evidence="2">Membrane</location>
    </subcellularLocation>
</comment>
<feature type="transmembrane region" description="Helical" evidence="10">
    <location>
        <begin position="273"/>
        <end position="292"/>
    </location>
</feature>
<sequence>MLLMVGGLAAVYFLVYNQKSGQVLMETVRRNVGRELGQAQRNAETVRNAFRKTPYPRLVHAREADQYPYFIYRKGQLVYWSDYRVTPDYEQFSTLGRLGTVQLKSGVFLTLRLTYSESGGRVEIFTLIPLLHKYGVENDYLKTRLDGRVFPDEISELSTSPSPGTWPVYGPDRTYLFSVQIPAKPDAQRNLFFVGLAAGTLLVAGFWFVMNNRLRTLSQRVRYGWGLPVVALYFAGIRFLMLHFNLPNAIAETALFNSKYYASSEANPSLGDLFLNVTAVLGWLVFVLKFFFRSHFYQRSIGLPVPARIGLMLAAAVASYWALYLHFYVLASFYKHSQLSLDITRGIGFSLFSVTTLLIFVLTSFSYFAATHVLLRYFARLSEGIRAGWVWFAVGAVVFAGFSYGLALFFPEAIGLHLLYGLGVLLFGFTRYLYKFRYAMATYFFVAALICAAAGASAVYSYEKHKLVVNKQSFGNQMLAENDVLGEFLLHEAGLNIQRDNFILSRFTGPLASETAIADKVEQAYIGSYFSRYDVEVHAFDPAGNHLRGDDQPHSFFDFEKTYRKQRDGKEIYRTAYEDLYFINETRRDFIKQYVSLVDVMKDGELLGYVVIDLKQRRVVPTNVYPELLINKRFMQAPESRDYSYAVYQDGKIGYTEGSYNYRKNFPARLLGETAAARDGLNFNDFHHVVVGEAGGKQIVVSGRRYPVKNLLSNFSFLFVVLVMAISLGIFVRTLWYWASRETLSFSARIQLYLNAAFFLPMLAVSIATLSIVRSAYREDLNRSFLEQAETVSNNLGGYVNQYRRGFLSKEELIDAVKRIAQYTRSDVNVFERSGQLLVSSQMEIYERGILSRNINMDAYLAIARDYDHRVLLPETVGALRYNAVYEGIYDYSANRLMGIVSIPFFASKAELDAQVVEVLSTILNIFTAIFIAMLVLSHFASRILTVPLRLITQNIRKTSLNAYNEPIRWDSKDEIGMMVGEYNKMLLNLEASKQALARSEKEAAWREMAQQVAHEIKNPLTPMKLTLQHLQRAMRLESPEVARRTERSFGTLLDQVDTLSDIATAFSAYAKMPVPKDEHFDVAEVLRKTLELYRSHDEVSLRTSIPDLHCEVRGDAQLMGRIFTNLLLNGIQSVPHGRRPEIEVSLQRIDREVLIAVADNGCGIAENVQPKVFLPNFSTKYAGSGIGLAVARHGIEHAGGSIWFETKVGEGTTFFVRLPLI</sequence>
<evidence type="ECO:0000256" key="2">
    <source>
        <dbReference type="ARBA" id="ARBA00004370"/>
    </source>
</evidence>
<dbReference type="GO" id="GO:0000155">
    <property type="term" value="F:phosphorelay sensor kinase activity"/>
    <property type="evidence" value="ECO:0007669"/>
    <property type="project" value="InterPro"/>
</dbReference>
<keyword evidence="5" id="KW-0808">Transferase</keyword>
<reference evidence="13" key="1">
    <citation type="submission" date="2020-02" db="EMBL/GenBank/DDBJ databases">
        <authorList>
            <person name="Meier V. D."/>
        </authorList>
    </citation>
    <scope>NUCLEOTIDE SEQUENCE</scope>
    <source>
        <strain evidence="13">AVDCRST_MAG56</strain>
    </source>
</reference>
<dbReference type="PRINTS" id="PR00344">
    <property type="entry name" value="BCTRLSENSOR"/>
</dbReference>
<evidence type="ECO:0000259" key="11">
    <source>
        <dbReference type="PROSITE" id="PS50109"/>
    </source>
</evidence>
<accession>A0A6J4JWG3</accession>
<evidence type="ECO:0000256" key="9">
    <source>
        <dbReference type="ARBA" id="ARBA00023012"/>
    </source>
</evidence>
<dbReference type="GO" id="GO:0005524">
    <property type="term" value="F:ATP binding"/>
    <property type="evidence" value="ECO:0007669"/>
    <property type="project" value="UniProtKB-KW"/>
</dbReference>
<dbReference type="AlphaFoldDB" id="A0A6J4JWG3"/>
<feature type="transmembrane region" description="Helical" evidence="10">
    <location>
        <begin position="441"/>
        <end position="462"/>
    </location>
</feature>
<dbReference type="PROSITE" id="PS50109">
    <property type="entry name" value="HIS_KIN"/>
    <property type="match status" value="1"/>
</dbReference>
<dbReference type="InterPro" id="IPR036890">
    <property type="entry name" value="HATPase_C_sf"/>
</dbReference>
<feature type="transmembrane region" description="Helical" evidence="10">
    <location>
        <begin position="346"/>
        <end position="368"/>
    </location>
</feature>
<protein>
    <recommendedName>
        <fullName evidence="3">histidine kinase</fullName>
        <ecNumber evidence="3">2.7.13.3</ecNumber>
    </recommendedName>
</protein>
<dbReference type="InterPro" id="IPR005467">
    <property type="entry name" value="His_kinase_dom"/>
</dbReference>
<evidence type="ECO:0000256" key="3">
    <source>
        <dbReference type="ARBA" id="ARBA00012438"/>
    </source>
</evidence>
<evidence type="ECO:0000256" key="7">
    <source>
        <dbReference type="ARBA" id="ARBA00022777"/>
    </source>
</evidence>
<feature type="transmembrane region" description="Helical" evidence="10">
    <location>
        <begin position="313"/>
        <end position="334"/>
    </location>
</feature>
<dbReference type="InterPro" id="IPR036097">
    <property type="entry name" value="HisK_dim/P_sf"/>
</dbReference>
<keyword evidence="10" id="KW-0472">Membrane</keyword>
<dbReference type="Gene3D" id="1.10.287.130">
    <property type="match status" value="1"/>
</dbReference>
<keyword evidence="4" id="KW-0597">Phosphoprotein</keyword>
<dbReference type="PROSITE" id="PS50885">
    <property type="entry name" value="HAMP"/>
    <property type="match status" value="1"/>
</dbReference>
<proteinExistence type="predicted"/>
<evidence type="ECO:0000259" key="12">
    <source>
        <dbReference type="PROSITE" id="PS50885"/>
    </source>
</evidence>
<feature type="transmembrane region" description="Helical" evidence="10">
    <location>
        <begin position="919"/>
        <end position="941"/>
    </location>
</feature>
<evidence type="ECO:0000256" key="8">
    <source>
        <dbReference type="ARBA" id="ARBA00022840"/>
    </source>
</evidence>
<feature type="transmembrane region" description="Helical" evidence="10">
    <location>
        <begin position="715"/>
        <end position="740"/>
    </location>
</feature>
<keyword evidence="7" id="KW-0418">Kinase</keyword>
<gene>
    <name evidence="13" type="ORF">AVDCRST_MAG56-4413</name>
</gene>
<dbReference type="CDD" id="cd00082">
    <property type="entry name" value="HisKA"/>
    <property type="match status" value="1"/>
</dbReference>
<dbReference type="InterPro" id="IPR004358">
    <property type="entry name" value="Sig_transdc_His_kin-like_C"/>
</dbReference>
<dbReference type="SUPFAM" id="SSF47384">
    <property type="entry name" value="Homodimeric domain of signal transducing histidine kinase"/>
    <property type="match status" value="1"/>
</dbReference>
<organism evidence="13">
    <name type="scientific">uncultured Cytophagales bacterium</name>
    <dbReference type="NCBI Taxonomy" id="158755"/>
    <lineage>
        <taxon>Bacteria</taxon>
        <taxon>Pseudomonadati</taxon>
        <taxon>Bacteroidota</taxon>
        <taxon>Sphingobacteriia</taxon>
        <taxon>Sphingobacteriales</taxon>
        <taxon>environmental samples</taxon>
    </lineage>
</organism>
<dbReference type="SUPFAM" id="SSF158472">
    <property type="entry name" value="HAMP domain-like"/>
    <property type="match status" value="1"/>
</dbReference>
<keyword evidence="10" id="KW-0812">Transmembrane</keyword>
<feature type="domain" description="HAMP" evidence="12">
    <location>
        <begin position="943"/>
        <end position="995"/>
    </location>
</feature>
<feature type="domain" description="Histidine kinase" evidence="11">
    <location>
        <begin position="1012"/>
        <end position="1222"/>
    </location>
</feature>
<dbReference type="SUPFAM" id="SSF55874">
    <property type="entry name" value="ATPase domain of HSP90 chaperone/DNA topoisomerase II/histidine kinase"/>
    <property type="match status" value="1"/>
</dbReference>
<dbReference type="EMBL" id="CADCTQ010000370">
    <property type="protein sequence ID" value="CAA9289119.1"/>
    <property type="molecule type" value="Genomic_DNA"/>
</dbReference>
<evidence type="ECO:0000256" key="1">
    <source>
        <dbReference type="ARBA" id="ARBA00000085"/>
    </source>
</evidence>
<evidence type="ECO:0000256" key="5">
    <source>
        <dbReference type="ARBA" id="ARBA00022679"/>
    </source>
</evidence>
<dbReference type="Pfam" id="PF02518">
    <property type="entry name" value="HATPase_c"/>
    <property type="match status" value="1"/>
</dbReference>
<keyword evidence="10" id="KW-1133">Transmembrane helix</keyword>
<evidence type="ECO:0000256" key="10">
    <source>
        <dbReference type="SAM" id="Phobius"/>
    </source>
</evidence>
<dbReference type="PANTHER" id="PTHR43065">
    <property type="entry name" value="SENSOR HISTIDINE KINASE"/>
    <property type="match status" value="1"/>
</dbReference>
<evidence type="ECO:0000313" key="13">
    <source>
        <dbReference type="EMBL" id="CAA9289119.1"/>
    </source>
</evidence>
<dbReference type="InterPro" id="IPR003661">
    <property type="entry name" value="HisK_dim/P_dom"/>
</dbReference>
<dbReference type="PANTHER" id="PTHR43065:SF46">
    <property type="entry name" value="C4-DICARBOXYLATE TRANSPORT SENSOR PROTEIN DCTB"/>
    <property type="match status" value="1"/>
</dbReference>
<keyword evidence="6" id="KW-0547">Nucleotide-binding</keyword>
<dbReference type="GO" id="GO:0016020">
    <property type="term" value="C:membrane"/>
    <property type="evidence" value="ECO:0007669"/>
    <property type="project" value="UniProtKB-SubCell"/>
</dbReference>
<feature type="transmembrane region" description="Helical" evidence="10">
    <location>
        <begin position="222"/>
        <end position="241"/>
    </location>
</feature>
<name>A0A6J4JWG3_9SPHI</name>
<dbReference type="Pfam" id="PF00512">
    <property type="entry name" value="HisKA"/>
    <property type="match status" value="1"/>
</dbReference>
<feature type="transmembrane region" description="Helical" evidence="10">
    <location>
        <begin position="191"/>
        <end position="210"/>
    </location>
</feature>
<dbReference type="SMART" id="SM00387">
    <property type="entry name" value="HATPase_c"/>
    <property type="match status" value="1"/>
</dbReference>
<dbReference type="InterPro" id="IPR003660">
    <property type="entry name" value="HAMP_dom"/>
</dbReference>
<feature type="transmembrane region" description="Helical" evidence="10">
    <location>
        <begin position="752"/>
        <end position="773"/>
    </location>
</feature>
<dbReference type="InterPro" id="IPR003594">
    <property type="entry name" value="HATPase_dom"/>
</dbReference>